<evidence type="ECO:0000256" key="1">
    <source>
        <dbReference type="ARBA" id="ARBA00004429"/>
    </source>
</evidence>
<dbReference type="GO" id="GO:0005886">
    <property type="term" value="C:plasma membrane"/>
    <property type="evidence" value="ECO:0007669"/>
    <property type="project" value="UniProtKB-SubCell"/>
</dbReference>
<dbReference type="NCBIfam" id="TIGR00437">
    <property type="entry name" value="feoB"/>
    <property type="match status" value="1"/>
</dbReference>
<evidence type="ECO:0000313" key="16">
    <source>
        <dbReference type="EMBL" id="KKN43996.1"/>
    </source>
</evidence>
<name>A0A0F9T4L9_9ZZZZ</name>
<keyword evidence="5" id="KW-0997">Cell inner membrane</keyword>
<feature type="transmembrane region" description="Helical" evidence="14">
    <location>
        <begin position="490"/>
        <end position="508"/>
    </location>
</feature>
<dbReference type="SUPFAM" id="SSF52540">
    <property type="entry name" value="P-loop containing nucleoside triphosphate hydrolases"/>
    <property type="match status" value="1"/>
</dbReference>
<dbReference type="InterPro" id="IPR030389">
    <property type="entry name" value="G_FEOB_dom"/>
</dbReference>
<evidence type="ECO:0000256" key="6">
    <source>
        <dbReference type="ARBA" id="ARBA00022692"/>
    </source>
</evidence>
<evidence type="ECO:0000256" key="2">
    <source>
        <dbReference type="ARBA" id="ARBA00022448"/>
    </source>
</evidence>
<dbReference type="Pfam" id="PF07664">
    <property type="entry name" value="FeoB_C"/>
    <property type="match status" value="1"/>
</dbReference>
<comment type="caution">
    <text evidence="16">The sequence shown here is derived from an EMBL/GenBank/DDBJ whole genome shotgun (WGS) entry which is preliminary data.</text>
</comment>
<dbReference type="InterPro" id="IPR003373">
    <property type="entry name" value="Fe2_transport_prot-B"/>
</dbReference>
<dbReference type="InterPro" id="IPR027417">
    <property type="entry name" value="P-loop_NTPase"/>
</dbReference>
<gene>
    <name evidence="16" type="ORF">LCGC14_0697570</name>
</gene>
<evidence type="ECO:0000256" key="11">
    <source>
        <dbReference type="ARBA" id="ARBA00023134"/>
    </source>
</evidence>
<evidence type="ECO:0000256" key="10">
    <source>
        <dbReference type="ARBA" id="ARBA00023065"/>
    </source>
</evidence>
<feature type="transmembrane region" description="Helical" evidence="14">
    <location>
        <begin position="329"/>
        <end position="354"/>
    </location>
</feature>
<dbReference type="GO" id="GO:0015093">
    <property type="term" value="F:ferrous iron transmembrane transporter activity"/>
    <property type="evidence" value="ECO:0007669"/>
    <property type="project" value="InterPro"/>
</dbReference>
<dbReference type="Gene3D" id="1.10.287.1770">
    <property type="match status" value="1"/>
</dbReference>
<keyword evidence="9" id="KW-0408">Iron</keyword>
<keyword evidence="2" id="KW-0813">Transport</keyword>
<evidence type="ECO:0000256" key="12">
    <source>
        <dbReference type="ARBA" id="ARBA00023136"/>
    </source>
</evidence>
<keyword evidence="6 14" id="KW-0812">Transmembrane</keyword>
<dbReference type="Pfam" id="PF02421">
    <property type="entry name" value="FeoB_N"/>
    <property type="match status" value="1"/>
</dbReference>
<keyword evidence="11" id="KW-0342">GTP-binding</keyword>
<evidence type="ECO:0000256" key="13">
    <source>
        <dbReference type="ARBA" id="ARBA00031200"/>
    </source>
</evidence>
<dbReference type="NCBIfam" id="TIGR00231">
    <property type="entry name" value="small_GTP"/>
    <property type="match status" value="1"/>
</dbReference>
<evidence type="ECO:0000256" key="5">
    <source>
        <dbReference type="ARBA" id="ARBA00022519"/>
    </source>
</evidence>
<feature type="transmembrane region" description="Helical" evidence="14">
    <location>
        <begin position="465"/>
        <end position="484"/>
    </location>
</feature>
<dbReference type="GO" id="GO:0005525">
    <property type="term" value="F:GTP binding"/>
    <property type="evidence" value="ECO:0007669"/>
    <property type="project" value="UniProtKB-KW"/>
</dbReference>
<keyword evidence="10" id="KW-0406">Ion transport</keyword>
<dbReference type="EMBL" id="LAZR01001476">
    <property type="protein sequence ID" value="KKN43996.1"/>
    <property type="molecule type" value="Genomic_DNA"/>
</dbReference>
<feature type="transmembrane region" description="Helical" evidence="14">
    <location>
        <begin position="664"/>
        <end position="685"/>
    </location>
</feature>
<evidence type="ECO:0000259" key="15">
    <source>
        <dbReference type="PROSITE" id="PS51711"/>
    </source>
</evidence>
<evidence type="ECO:0000256" key="9">
    <source>
        <dbReference type="ARBA" id="ARBA00023004"/>
    </source>
</evidence>
<evidence type="ECO:0000256" key="14">
    <source>
        <dbReference type="SAM" id="Phobius"/>
    </source>
</evidence>
<protein>
    <recommendedName>
        <fullName evidence="13">Ferrous iron transport protein B</fullName>
    </recommendedName>
</protein>
<keyword evidence="7" id="KW-0547">Nucleotide-binding</keyword>
<keyword evidence="4" id="KW-0410">Iron transport</keyword>
<accession>A0A0F9T4L9</accession>
<organism evidence="16">
    <name type="scientific">marine sediment metagenome</name>
    <dbReference type="NCBI Taxonomy" id="412755"/>
    <lineage>
        <taxon>unclassified sequences</taxon>
        <taxon>metagenomes</taxon>
        <taxon>ecological metagenomes</taxon>
    </lineage>
</organism>
<dbReference type="InterPro" id="IPR050860">
    <property type="entry name" value="FeoB_GTPase"/>
</dbReference>
<proteinExistence type="predicted"/>
<dbReference type="FunFam" id="3.40.50.300:FF:000426">
    <property type="entry name" value="Ferrous iron transport protein B"/>
    <property type="match status" value="1"/>
</dbReference>
<dbReference type="AlphaFoldDB" id="A0A0F9T4L9"/>
<reference evidence="16" key="1">
    <citation type="journal article" date="2015" name="Nature">
        <title>Complex archaea that bridge the gap between prokaryotes and eukaryotes.</title>
        <authorList>
            <person name="Spang A."/>
            <person name="Saw J.H."/>
            <person name="Jorgensen S.L."/>
            <person name="Zaremba-Niedzwiedzka K."/>
            <person name="Martijn J."/>
            <person name="Lind A.E."/>
            <person name="van Eijk R."/>
            <person name="Schleper C."/>
            <person name="Guy L."/>
            <person name="Ettema T.J."/>
        </authorList>
    </citation>
    <scope>NUCLEOTIDE SEQUENCE</scope>
</reference>
<feature type="transmembrane region" description="Helical" evidence="14">
    <location>
        <begin position="606"/>
        <end position="626"/>
    </location>
</feature>
<dbReference type="InterPro" id="IPR011642">
    <property type="entry name" value="Gate_dom"/>
</dbReference>
<feature type="transmembrane region" description="Helical" evidence="14">
    <location>
        <begin position="632"/>
        <end position="652"/>
    </location>
</feature>
<dbReference type="Pfam" id="PF17910">
    <property type="entry name" value="FeoB_Cyto"/>
    <property type="match status" value="1"/>
</dbReference>
<dbReference type="PANTHER" id="PTHR43185">
    <property type="entry name" value="FERROUS IRON TRANSPORT PROTEIN B"/>
    <property type="match status" value="1"/>
</dbReference>
<feature type="transmembrane region" description="Helical" evidence="14">
    <location>
        <begin position="578"/>
        <end position="599"/>
    </location>
</feature>
<sequence>MSCHTPEKDSGIKGNNNKDTINIALAGNPNVGKSVIFNQLTGLSQTIGNWPGKTVEKKEGHLDFSGYRFNIVDLPGIYSLSTYSIEEIVSREYIVSKDVDIIINVIDSTNLERNLFFTFQLLELQIPMIIAMNQMDILRKRNIDLDFKQLEDLFKLPVLPVVAVHGTGVHQLLEKAIEMVHAPEKYLRTNTNRVRLPKNFQITTFGKEVEEKVKLLLKSIRDSLTKNNSNIHYSPRFLAIKLLENDEEILKLLSIDNEFKEAIMSANEYRKQLEDYHGEDIHTILSSEIYKNINTIIEKVVKIRSHKELKKASIADKLDHLTTHSVTGYVILVLVLFGMYMFTFTIGDFLGGLIDNSFSNWTEIMHSIFGENNFLINLFWDGALGGFFGGLAGVLVYVIPFFFVIEILQDSGYLPRAAFLMDRMMHAIGVHGKTIITMILGFGCNVPACMSCRIMETEREKKISIALTSIVPCAAAMTVTMGLVGRYLGLGWVLILFVINFSVILLVGRILNKTMPGKCTELIMEMHEYRVPNFNVIFKQTWMRTKGFIFKALPIIIGLGILLEILLIFNILEPINAILSPITVFWLGLPAVTGLFLIYGILRKELTLVLLSLFAANVGLTIVELLTPIQMIVFSLVTMLYVPCFATIIIIAKNSSWKYALQIAFLEISLAILIGGIVHFGLLFFL</sequence>
<dbReference type="PROSITE" id="PS51711">
    <property type="entry name" value="G_FEOB"/>
    <property type="match status" value="1"/>
</dbReference>
<evidence type="ECO:0000256" key="8">
    <source>
        <dbReference type="ARBA" id="ARBA00022989"/>
    </source>
</evidence>
<evidence type="ECO:0000256" key="7">
    <source>
        <dbReference type="ARBA" id="ARBA00022741"/>
    </source>
</evidence>
<evidence type="ECO:0000256" key="3">
    <source>
        <dbReference type="ARBA" id="ARBA00022475"/>
    </source>
</evidence>
<keyword evidence="3" id="KW-1003">Cell membrane</keyword>
<dbReference type="Gene3D" id="3.40.50.300">
    <property type="entry name" value="P-loop containing nucleotide triphosphate hydrolases"/>
    <property type="match status" value="1"/>
</dbReference>
<evidence type="ECO:0000256" key="4">
    <source>
        <dbReference type="ARBA" id="ARBA00022496"/>
    </source>
</evidence>
<dbReference type="InterPro" id="IPR041069">
    <property type="entry name" value="FeoB_Cyto"/>
</dbReference>
<dbReference type="InterPro" id="IPR005225">
    <property type="entry name" value="Small_GTP-bd"/>
</dbReference>
<feature type="transmembrane region" description="Helical" evidence="14">
    <location>
        <begin position="548"/>
        <end position="572"/>
    </location>
</feature>
<keyword evidence="12 14" id="KW-0472">Membrane</keyword>
<dbReference type="Pfam" id="PF07670">
    <property type="entry name" value="Gate"/>
    <property type="match status" value="2"/>
</dbReference>
<dbReference type="InterPro" id="IPR011640">
    <property type="entry name" value="Fe2_transport_prot_B_C"/>
</dbReference>
<comment type="subcellular location">
    <subcellularLocation>
        <location evidence="1">Cell inner membrane</location>
        <topology evidence="1">Multi-pass membrane protein</topology>
    </subcellularLocation>
</comment>
<feature type="transmembrane region" description="Helical" evidence="14">
    <location>
        <begin position="374"/>
        <end position="404"/>
    </location>
</feature>
<dbReference type="PANTHER" id="PTHR43185:SF1">
    <property type="entry name" value="FE(2+) TRANSPORTER FEOB"/>
    <property type="match status" value="1"/>
</dbReference>
<feature type="domain" description="FeoB-type G" evidence="15">
    <location>
        <begin position="20"/>
        <end position="182"/>
    </location>
</feature>
<keyword evidence="8 14" id="KW-1133">Transmembrane helix</keyword>
<dbReference type="CDD" id="cd01879">
    <property type="entry name" value="FeoB"/>
    <property type="match status" value="1"/>
</dbReference>